<keyword evidence="2" id="KW-1185">Reference proteome</keyword>
<comment type="caution">
    <text evidence="1">The sequence shown here is derived from an EMBL/GenBank/DDBJ whole genome shotgun (WGS) entry which is preliminary data.</text>
</comment>
<accession>A0A511MB41</accession>
<dbReference type="AlphaFoldDB" id="A0A511MB41"/>
<evidence type="ECO:0008006" key="3">
    <source>
        <dbReference type="Google" id="ProtNLM"/>
    </source>
</evidence>
<dbReference type="OrthoDB" id="3819922at2"/>
<dbReference type="SUPFAM" id="SSF52540">
    <property type="entry name" value="P-loop containing nucleoside triphosphate hydrolases"/>
    <property type="match status" value="1"/>
</dbReference>
<sequence>MAELLVLVNGLPGSGKTTLGRSLAAALGAQFLSKDTVKEALADCVADSAAIPELGGIAMDAVWALARATPGTVVIDSWWFKPRDLSFAATGIDKSGADRVVEVWCDIPAELAKARYAGRRRAAIHRDEQRLVSDWAVWAAQAAPLDLAPTVRVDTARPVCGVEVAVEVERVAVRWTRR</sequence>
<name>A0A511MB41_9NOCA</name>
<dbReference type="Pfam" id="PF13671">
    <property type="entry name" value="AAA_33"/>
    <property type="match status" value="1"/>
</dbReference>
<dbReference type="RefSeq" id="WP_147129821.1">
    <property type="nucleotide sequence ID" value="NZ_BJXA01000011.1"/>
</dbReference>
<reference evidence="1 2" key="1">
    <citation type="submission" date="2019-07" db="EMBL/GenBank/DDBJ databases">
        <title>Whole genome shotgun sequence of Nocardia ninae NBRC 108245.</title>
        <authorList>
            <person name="Hosoyama A."/>
            <person name="Uohara A."/>
            <person name="Ohji S."/>
            <person name="Ichikawa N."/>
        </authorList>
    </citation>
    <scope>NUCLEOTIDE SEQUENCE [LARGE SCALE GENOMIC DNA]</scope>
    <source>
        <strain evidence="1 2">NBRC 108245</strain>
    </source>
</reference>
<evidence type="ECO:0000313" key="1">
    <source>
        <dbReference type="EMBL" id="GEM37711.1"/>
    </source>
</evidence>
<dbReference type="InterPro" id="IPR027417">
    <property type="entry name" value="P-loop_NTPase"/>
</dbReference>
<dbReference type="EMBL" id="BJXA01000011">
    <property type="protein sequence ID" value="GEM37711.1"/>
    <property type="molecule type" value="Genomic_DNA"/>
</dbReference>
<gene>
    <name evidence="1" type="ORF">NN4_22300</name>
</gene>
<dbReference type="Proteomes" id="UP000321424">
    <property type="component" value="Unassembled WGS sequence"/>
</dbReference>
<dbReference type="Gene3D" id="3.40.50.300">
    <property type="entry name" value="P-loop containing nucleotide triphosphate hydrolases"/>
    <property type="match status" value="1"/>
</dbReference>
<evidence type="ECO:0000313" key="2">
    <source>
        <dbReference type="Proteomes" id="UP000321424"/>
    </source>
</evidence>
<protein>
    <recommendedName>
        <fullName evidence="3">Adenylate kinase</fullName>
    </recommendedName>
</protein>
<organism evidence="1 2">
    <name type="scientific">Nocardia ninae NBRC 108245</name>
    <dbReference type="NCBI Taxonomy" id="1210091"/>
    <lineage>
        <taxon>Bacteria</taxon>
        <taxon>Bacillati</taxon>
        <taxon>Actinomycetota</taxon>
        <taxon>Actinomycetes</taxon>
        <taxon>Mycobacteriales</taxon>
        <taxon>Nocardiaceae</taxon>
        <taxon>Nocardia</taxon>
    </lineage>
</organism>
<proteinExistence type="predicted"/>